<dbReference type="Proteomes" id="UP000001971">
    <property type="component" value="Chromosome"/>
</dbReference>
<organism evidence="1 2">
    <name type="scientific">Yersinia pestis bv. Antiqua (strain Antiqua)</name>
    <dbReference type="NCBI Taxonomy" id="360102"/>
    <lineage>
        <taxon>Bacteria</taxon>
        <taxon>Pseudomonadati</taxon>
        <taxon>Pseudomonadota</taxon>
        <taxon>Gammaproteobacteria</taxon>
        <taxon>Enterobacterales</taxon>
        <taxon>Yersiniaceae</taxon>
        <taxon>Yersinia</taxon>
    </lineage>
</organism>
<proteinExistence type="predicted"/>
<evidence type="ECO:0000313" key="1">
    <source>
        <dbReference type="EMBL" id="ABG15824.1"/>
    </source>
</evidence>
<dbReference type="KEGG" id="ypa:YPA_3863"/>
<sequence>MKCISVPTSQEAMSRLDFDKCIDGDVIDLNITDEQYRSLVELGLIRLMNDLFDICIDEFEDEKIVGVDSLTQARLLIENDFHPSENEAVNLLLSQVNKATEYETGLFFYF</sequence>
<accession>A0A0E1P1C6</accession>
<gene>
    <name evidence="1" type="ordered locus">YPA_3863</name>
</gene>
<protein>
    <submittedName>
        <fullName evidence="1">Uncharacterized protein</fullName>
    </submittedName>
</protein>
<dbReference type="EMBL" id="CP000308">
    <property type="protein sequence ID" value="ABG15824.1"/>
    <property type="molecule type" value="Genomic_DNA"/>
</dbReference>
<dbReference type="AlphaFoldDB" id="A0A0E1P1C6"/>
<dbReference type="PATRIC" id="fig|360102.15.peg.2631"/>
<reference evidence="1 2" key="1">
    <citation type="journal article" date="2006" name="J. Bacteriol.">
        <title>Complete genome sequence of Yersinia pestis strains Antiqua and Nepal516: evidence of gene reduction in an emerging pathogen.</title>
        <authorList>
            <person name="Chain P.S."/>
            <person name="Hu P."/>
            <person name="Malfatti S.A."/>
            <person name="Radnedge L."/>
            <person name="Larimer F."/>
            <person name="Vergez L.M."/>
            <person name="Worsham P."/>
            <person name="Chu M.C."/>
            <person name="Andersen G.L."/>
        </authorList>
    </citation>
    <scope>NUCLEOTIDE SEQUENCE [LARGE SCALE GENOMIC DNA]</scope>
    <source>
        <strain evidence="1 2">Antiqua</strain>
    </source>
</reference>
<evidence type="ECO:0000313" key="2">
    <source>
        <dbReference type="Proteomes" id="UP000001971"/>
    </source>
</evidence>
<name>A0A0E1P1C6_YERPA</name>
<dbReference type="HOGENOM" id="CLU_171823_0_0_6"/>